<dbReference type="InterPro" id="IPR050951">
    <property type="entry name" value="Retrovirus_Pol_polyprotein"/>
</dbReference>
<evidence type="ECO:0000313" key="9">
    <source>
        <dbReference type="Proteomes" id="UP000789405"/>
    </source>
</evidence>
<evidence type="ECO:0000256" key="5">
    <source>
        <dbReference type="ARBA" id="ARBA00022801"/>
    </source>
</evidence>
<evidence type="ECO:0000313" key="8">
    <source>
        <dbReference type="EMBL" id="CAG8793943.1"/>
    </source>
</evidence>
<dbReference type="AlphaFoldDB" id="A0A9N9JU00"/>
<protein>
    <submittedName>
        <fullName evidence="8">19806_t:CDS:1</fullName>
    </submittedName>
</protein>
<dbReference type="PANTHER" id="PTHR37984">
    <property type="entry name" value="PROTEIN CBG26694"/>
    <property type="match status" value="1"/>
</dbReference>
<accession>A0A9N9JU00</accession>
<keyword evidence="4" id="KW-0255">Endonuclease</keyword>
<evidence type="ECO:0000256" key="1">
    <source>
        <dbReference type="ARBA" id="ARBA00022679"/>
    </source>
</evidence>
<dbReference type="SUPFAM" id="SSF56672">
    <property type="entry name" value="DNA/RNA polymerases"/>
    <property type="match status" value="1"/>
</dbReference>
<dbReference type="OrthoDB" id="2206664at2759"/>
<organism evidence="8 9">
    <name type="scientific">Dentiscutata erythropus</name>
    <dbReference type="NCBI Taxonomy" id="1348616"/>
    <lineage>
        <taxon>Eukaryota</taxon>
        <taxon>Fungi</taxon>
        <taxon>Fungi incertae sedis</taxon>
        <taxon>Mucoromycota</taxon>
        <taxon>Glomeromycotina</taxon>
        <taxon>Glomeromycetes</taxon>
        <taxon>Diversisporales</taxon>
        <taxon>Gigasporaceae</taxon>
        <taxon>Dentiscutata</taxon>
    </lineage>
</organism>
<keyword evidence="2" id="KW-0548">Nucleotidyltransferase</keyword>
<evidence type="ECO:0000256" key="4">
    <source>
        <dbReference type="ARBA" id="ARBA00022759"/>
    </source>
</evidence>
<dbReference type="Pfam" id="PF17917">
    <property type="entry name" value="RT_RNaseH"/>
    <property type="match status" value="1"/>
</dbReference>
<feature type="non-terminal residue" evidence="8">
    <location>
        <position position="1"/>
    </location>
</feature>
<name>A0A9N9JU00_9GLOM</name>
<feature type="domain" description="Reverse transcriptase RNase H-like" evidence="7">
    <location>
        <begin position="2"/>
        <end position="71"/>
    </location>
</feature>
<dbReference type="GO" id="GO:0004519">
    <property type="term" value="F:endonuclease activity"/>
    <property type="evidence" value="ECO:0007669"/>
    <property type="project" value="UniProtKB-KW"/>
</dbReference>
<evidence type="ECO:0000256" key="2">
    <source>
        <dbReference type="ARBA" id="ARBA00022695"/>
    </source>
</evidence>
<evidence type="ECO:0000256" key="6">
    <source>
        <dbReference type="ARBA" id="ARBA00022918"/>
    </source>
</evidence>
<evidence type="ECO:0000259" key="7">
    <source>
        <dbReference type="Pfam" id="PF17917"/>
    </source>
</evidence>
<reference evidence="8" key="1">
    <citation type="submission" date="2021-06" db="EMBL/GenBank/DDBJ databases">
        <authorList>
            <person name="Kallberg Y."/>
            <person name="Tangrot J."/>
            <person name="Rosling A."/>
        </authorList>
    </citation>
    <scope>NUCLEOTIDE SEQUENCE</scope>
    <source>
        <strain evidence="8">MA453B</strain>
    </source>
</reference>
<keyword evidence="6" id="KW-0695">RNA-directed DNA polymerase</keyword>
<dbReference type="Proteomes" id="UP000789405">
    <property type="component" value="Unassembled WGS sequence"/>
</dbReference>
<sequence length="74" mass="8564">ANHKERVVVYTSHFLTPAESNYAITKKECLAVVWVVSYFRSYLHRSHFTLYTDYSALKSLFSHRLPQNRLAGGS</sequence>
<keyword evidence="3" id="KW-0540">Nuclease</keyword>
<keyword evidence="1" id="KW-0808">Transferase</keyword>
<proteinExistence type="predicted"/>
<dbReference type="PANTHER" id="PTHR37984:SF5">
    <property type="entry name" value="PROTEIN NYNRIN-LIKE"/>
    <property type="match status" value="1"/>
</dbReference>
<dbReference type="GO" id="GO:0003964">
    <property type="term" value="F:RNA-directed DNA polymerase activity"/>
    <property type="evidence" value="ECO:0007669"/>
    <property type="project" value="UniProtKB-KW"/>
</dbReference>
<dbReference type="GO" id="GO:0016787">
    <property type="term" value="F:hydrolase activity"/>
    <property type="evidence" value="ECO:0007669"/>
    <property type="project" value="UniProtKB-KW"/>
</dbReference>
<gene>
    <name evidence="8" type="ORF">DERYTH_LOCUS21972</name>
</gene>
<dbReference type="InterPro" id="IPR043502">
    <property type="entry name" value="DNA/RNA_pol_sf"/>
</dbReference>
<evidence type="ECO:0000256" key="3">
    <source>
        <dbReference type="ARBA" id="ARBA00022722"/>
    </source>
</evidence>
<keyword evidence="9" id="KW-1185">Reference proteome</keyword>
<dbReference type="InterPro" id="IPR041373">
    <property type="entry name" value="RT_RNaseH"/>
</dbReference>
<keyword evidence="5" id="KW-0378">Hydrolase</keyword>
<comment type="caution">
    <text evidence="8">The sequence shown here is derived from an EMBL/GenBank/DDBJ whole genome shotgun (WGS) entry which is preliminary data.</text>
</comment>
<dbReference type="EMBL" id="CAJVPY010029247">
    <property type="protein sequence ID" value="CAG8793943.1"/>
    <property type="molecule type" value="Genomic_DNA"/>
</dbReference>